<dbReference type="InParanoid" id="A0A067QYL8"/>
<proteinExistence type="predicted"/>
<protein>
    <submittedName>
        <fullName evidence="1">Uncharacterized protein</fullName>
    </submittedName>
</protein>
<dbReference type="EMBL" id="KK852871">
    <property type="protein sequence ID" value="KDR14592.1"/>
    <property type="molecule type" value="Genomic_DNA"/>
</dbReference>
<name>A0A067QYL8_ZOONE</name>
<evidence type="ECO:0000313" key="2">
    <source>
        <dbReference type="Proteomes" id="UP000027135"/>
    </source>
</evidence>
<gene>
    <name evidence="1" type="ORF">L798_11322</name>
</gene>
<sequence>MQSNKSRNLKSVEAHFMTYVTANNLDRSGNVANLSHRNSKLRKSKICPFLVLQSWWGKRERVKGQDQYTSVEIRMSYLSDYEIGTLLSQLRGRSCEGSISPLPTLVLRELGQAFDCARPYSRHLKCKSMLPTH</sequence>
<reference evidence="1 2" key="1">
    <citation type="journal article" date="2014" name="Nat. Commun.">
        <title>Molecular traces of alternative social organization in a termite genome.</title>
        <authorList>
            <person name="Terrapon N."/>
            <person name="Li C."/>
            <person name="Robertson H.M."/>
            <person name="Ji L."/>
            <person name="Meng X."/>
            <person name="Booth W."/>
            <person name="Chen Z."/>
            <person name="Childers C.P."/>
            <person name="Glastad K.M."/>
            <person name="Gokhale K."/>
            <person name="Gowin J."/>
            <person name="Gronenberg W."/>
            <person name="Hermansen R.A."/>
            <person name="Hu H."/>
            <person name="Hunt B.G."/>
            <person name="Huylmans A.K."/>
            <person name="Khalil S.M."/>
            <person name="Mitchell R.D."/>
            <person name="Munoz-Torres M.C."/>
            <person name="Mustard J.A."/>
            <person name="Pan H."/>
            <person name="Reese J.T."/>
            <person name="Scharf M.E."/>
            <person name="Sun F."/>
            <person name="Vogel H."/>
            <person name="Xiao J."/>
            <person name="Yang W."/>
            <person name="Yang Z."/>
            <person name="Yang Z."/>
            <person name="Zhou J."/>
            <person name="Zhu J."/>
            <person name="Brent C.S."/>
            <person name="Elsik C.G."/>
            <person name="Goodisman M.A."/>
            <person name="Liberles D.A."/>
            <person name="Roe R.M."/>
            <person name="Vargo E.L."/>
            <person name="Vilcinskas A."/>
            <person name="Wang J."/>
            <person name="Bornberg-Bauer E."/>
            <person name="Korb J."/>
            <person name="Zhang G."/>
            <person name="Liebig J."/>
        </authorList>
    </citation>
    <scope>NUCLEOTIDE SEQUENCE [LARGE SCALE GENOMIC DNA]</scope>
    <source>
        <tissue evidence="1">Whole organism</tissue>
    </source>
</reference>
<organism evidence="1 2">
    <name type="scientific">Zootermopsis nevadensis</name>
    <name type="common">Dampwood termite</name>
    <dbReference type="NCBI Taxonomy" id="136037"/>
    <lineage>
        <taxon>Eukaryota</taxon>
        <taxon>Metazoa</taxon>
        <taxon>Ecdysozoa</taxon>
        <taxon>Arthropoda</taxon>
        <taxon>Hexapoda</taxon>
        <taxon>Insecta</taxon>
        <taxon>Pterygota</taxon>
        <taxon>Neoptera</taxon>
        <taxon>Polyneoptera</taxon>
        <taxon>Dictyoptera</taxon>
        <taxon>Blattodea</taxon>
        <taxon>Blattoidea</taxon>
        <taxon>Termitoidae</taxon>
        <taxon>Termopsidae</taxon>
        <taxon>Zootermopsis</taxon>
    </lineage>
</organism>
<keyword evidence="2" id="KW-1185">Reference proteome</keyword>
<evidence type="ECO:0000313" key="1">
    <source>
        <dbReference type="EMBL" id="KDR14592.1"/>
    </source>
</evidence>
<dbReference type="Proteomes" id="UP000027135">
    <property type="component" value="Unassembled WGS sequence"/>
</dbReference>
<accession>A0A067QYL8</accession>
<dbReference type="AlphaFoldDB" id="A0A067QYL8"/>